<evidence type="ECO:0000313" key="2">
    <source>
        <dbReference type="Proteomes" id="UP000244855"/>
    </source>
</evidence>
<organism evidence="1 2">
    <name type="scientific">Periconia macrospinosa</name>
    <dbReference type="NCBI Taxonomy" id="97972"/>
    <lineage>
        <taxon>Eukaryota</taxon>
        <taxon>Fungi</taxon>
        <taxon>Dikarya</taxon>
        <taxon>Ascomycota</taxon>
        <taxon>Pezizomycotina</taxon>
        <taxon>Dothideomycetes</taxon>
        <taxon>Pleosporomycetidae</taxon>
        <taxon>Pleosporales</taxon>
        <taxon>Massarineae</taxon>
        <taxon>Periconiaceae</taxon>
        <taxon>Periconia</taxon>
    </lineage>
</organism>
<dbReference type="AlphaFoldDB" id="A0A2V1DCM9"/>
<reference evidence="1 2" key="1">
    <citation type="journal article" date="2018" name="Sci. Rep.">
        <title>Comparative genomics provides insights into the lifestyle and reveals functional heterogeneity of dark septate endophytic fungi.</title>
        <authorList>
            <person name="Knapp D.G."/>
            <person name="Nemeth J.B."/>
            <person name="Barry K."/>
            <person name="Hainaut M."/>
            <person name="Henrissat B."/>
            <person name="Johnson J."/>
            <person name="Kuo A."/>
            <person name="Lim J.H.P."/>
            <person name="Lipzen A."/>
            <person name="Nolan M."/>
            <person name="Ohm R.A."/>
            <person name="Tamas L."/>
            <person name="Grigoriev I.V."/>
            <person name="Spatafora J.W."/>
            <person name="Nagy L.G."/>
            <person name="Kovacs G.M."/>
        </authorList>
    </citation>
    <scope>NUCLEOTIDE SEQUENCE [LARGE SCALE GENOMIC DNA]</scope>
    <source>
        <strain evidence="1 2">DSE2036</strain>
    </source>
</reference>
<dbReference type="EMBL" id="KZ805513">
    <property type="protein sequence ID" value="PVH94989.1"/>
    <property type="molecule type" value="Genomic_DNA"/>
</dbReference>
<proteinExistence type="predicted"/>
<dbReference type="Proteomes" id="UP000244855">
    <property type="component" value="Unassembled WGS sequence"/>
</dbReference>
<name>A0A2V1DCM9_9PLEO</name>
<accession>A0A2V1DCM9</accession>
<sequence>MASCSSSREPTTDMPPVKASYEALPRELKLKILRFCRGNGSVSERRDLINLCNIAQAGETKFGHLSIRILVVEDVGTTQWEHSASRPRISDSILRNVLLSSPMRPVRCRLAGDDSRYNLRPHHLTTSASQYFGISEPQDLGISSSHPNSINMNEKQFRRILAHNATTN</sequence>
<protein>
    <submittedName>
        <fullName evidence="1">Uncharacterized protein</fullName>
    </submittedName>
</protein>
<keyword evidence="2" id="KW-1185">Reference proteome</keyword>
<gene>
    <name evidence="1" type="ORF">DM02DRAFT_660586</name>
</gene>
<evidence type="ECO:0000313" key="1">
    <source>
        <dbReference type="EMBL" id="PVH94989.1"/>
    </source>
</evidence>